<feature type="domain" description="Major facilitator superfamily (MFS) profile" evidence="5">
    <location>
        <begin position="17"/>
        <end position="407"/>
    </location>
</feature>
<feature type="transmembrane region" description="Helical" evidence="4">
    <location>
        <begin position="382"/>
        <end position="403"/>
    </location>
</feature>
<feature type="transmembrane region" description="Helical" evidence="4">
    <location>
        <begin position="317"/>
        <end position="341"/>
    </location>
</feature>
<dbReference type="EMBL" id="JAAONZ010000007">
    <property type="protein sequence ID" value="NHO66155.1"/>
    <property type="molecule type" value="Genomic_DNA"/>
</dbReference>
<name>A0A9E5MME2_9GAMM</name>
<dbReference type="PROSITE" id="PS50850">
    <property type="entry name" value="MFS"/>
    <property type="match status" value="1"/>
</dbReference>
<feature type="transmembrane region" description="Helical" evidence="4">
    <location>
        <begin position="108"/>
        <end position="128"/>
    </location>
</feature>
<feature type="transmembrane region" description="Helical" evidence="4">
    <location>
        <begin position="293"/>
        <end position="311"/>
    </location>
</feature>
<evidence type="ECO:0000313" key="6">
    <source>
        <dbReference type="EMBL" id="NHO66155.1"/>
    </source>
</evidence>
<feature type="transmembrane region" description="Helical" evidence="4">
    <location>
        <begin position="14"/>
        <end position="33"/>
    </location>
</feature>
<dbReference type="AlphaFoldDB" id="A0A9E5MME2"/>
<dbReference type="PANTHER" id="PTHR11360:SF284">
    <property type="entry name" value="EG:103B4.3 PROTEIN-RELATED"/>
    <property type="match status" value="1"/>
</dbReference>
<proteinExistence type="predicted"/>
<dbReference type="CDD" id="cd17355">
    <property type="entry name" value="MFS_YcxA_like"/>
    <property type="match status" value="1"/>
</dbReference>
<feature type="transmembrane region" description="Helical" evidence="4">
    <location>
        <begin position="140"/>
        <end position="166"/>
    </location>
</feature>
<dbReference type="InterPro" id="IPR011701">
    <property type="entry name" value="MFS"/>
</dbReference>
<keyword evidence="3 4" id="KW-0472">Membrane</keyword>
<evidence type="ECO:0000313" key="7">
    <source>
        <dbReference type="Proteomes" id="UP000787472"/>
    </source>
</evidence>
<comment type="caution">
    <text evidence="6">The sequence shown here is derived from an EMBL/GenBank/DDBJ whole genome shotgun (WGS) entry which is preliminary data.</text>
</comment>
<sequence>MALSGSALGEWRKFWFLPLAAALGYATSVLHVYSFGPFIEPLQQEFGWSRAQISSGLTIASIVSAVFCIPIGILVDRVGPRRIGLIGILLMCGSVALLGTATGTKTNWLMLWVGTAIGTLWIQATVWTSAVTSRFEASRGLALAITLSGAAISATLFPLIATWLIGEYGWRFAFRGLSGMWVLFVFPILFMCFRSAHDEAIKPTKAANPEPKKVLHGLTLAEGLRSPALYKLLMASGLFSFTAIGIVVHFVPILTDRGAEPLAAAGIASLVGVFSIIGRLGTGFLLDRFRAHLIGATAFLIPLVGCSLLLLDGSNPMYQALAAAIFGLTLGSEVDVIAYLAAKYFGLKNFGALYGSLVMALSLGTAFGPLVAGAVFDQYDSYTPFLQLTMILMGASALALFSLGSTPSADGSAVTAH</sequence>
<dbReference type="SUPFAM" id="SSF103473">
    <property type="entry name" value="MFS general substrate transporter"/>
    <property type="match status" value="1"/>
</dbReference>
<dbReference type="InterPro" id="IPR020846">
    <property type="entry name" value="MFS_dom"/>
</dbReference>
<accession>A0A9E5MME2</accession>
<dbReference type="RefSeq" id="WP_167186450.1">
    <property type="nucleotide sequence ID" value="NZ_JAAONZ010000007.1"/>
</dbReference>
<keyword evidence="7" id="KW-1185">Reference proteome</keyword>
<dbReference type="Gene3D" id="1.20.1250.20">
    <property type="entry name" value="MFS general substrate transporter like domains"/>
    <property type="match status" value="1"/>
</dbReference>
<gene>
    <name evidence="6" type="ORF">G8770_11415</name>
</gene>
<dbReference type="Pfam" id="PF07690">
    <property type="entry name" value="MFS_1"/>
    <property type="match status" value="1"/>
</dbReference>
<protein>
    <submittedName>
        <fullName evidence="6">MFS transporter</fullName>
    </submittedName>
</protein>
<evidence type="ECO:0000256" key="4">
    <source>
        <dbReference type="SAM" id="Phobius"/>
    </source>
</evidence>
<evidence type="ECO:0000259" key="5">
    <source>
        <dbReference type="PROSITE" id="PS50850"/>
    </source>
</evidence>
<evidence type="ECO:0000256" key="3">
    <source>
        <dbReference type="ARBA" id="ARBA00023136"/>
    </source>
</evidence>
<dbReference type="GO" id="GO:0022857">
    <property type="term" value="F:transmembrane transporter activity"/>
    <property type="evidence" value="ECO:0007669"/>
    <property type="project" value="InterPro"/>
</dbReference>
<dbReference type="InterPro" id="IPR036259">
    <property type="entry name" value="MFS_trans_sf"/>
</dbReference>
<evidence type="ECO:0000256" key="2">
    <source>
        <dbReference type="ARBA" id="ARBA00022989"/>
    </source>
</evidence>
<keyword evidence="2 4" id="KW-1133">Transmembrane helix</keyword>
<feature type="transmembrane region" description="Helical" evidence="4">
    <location>
        <begin position="263"/>
        <end position="286"/>
    </location>
</feature>
<dbReference type="InterPro" id="IPR050327">
    <property type="entry name" value="Proton-linked_MCT"/>
</dbReference>
<organism evidence="6 7">
    <name type="scientific">Pseudomaricurvus hydrocarbonicus</name>
    <dbReference type="NCBI Taxonomy" id="1470433"/>
    <lineage>
        <taxon>Bacteria</taxon>
        <taxon>Pseudomonadati</taxon>
        <taxon>Pseudomonadota</taxon>
        <taxon>Gammaproteobacteria</taxon>
        <taxon>Cellvibrionales</taxon>
        <taxon>Cellvibrionaceae</taxon>
        <taxon>Pseudomaricurvus</taxon>
    </lineage>
</organism>
<feature type="transmembrane region" description="Helical" evidence="4">
    <location>
        <begin position="232"/>
        <end position="251"/>
    </location>
</feature>
<reference evidence="6" key="1">
    <citation type="submission" date="2020-03" db="EMBL/GenBank/DDBJ databases">
        <authorList>
            <person name="Guo F."/>
        </authorList>
    </citation>
    <scope>NUCLEOTIDE SEQUENCE</scope>
    <source>
        <strain evidence="6">JCM 30134</strain>
    </source>
</reference>
<keyword evidence="1 4" id="KW-0812">Transmembrane</keyword>
<feature type="transmembrane region" description="Helical" evidence="4">
    <location>
        <begin position="172"/>
        <end position="193"/>
    </location>
</feature>
<dbReference type="Proteomes" id="UP000787472">
    <property type="component" value="Unassembled WGS sequence"/>
</dbReference>
<evidence type="ECO:0000256" key="1">
    <source>
        <dbReference type="ARBA" id="ARBA00022692"/>
    </source>
</evidence>
<feature type="transmembrane region" description="Helical" evidence="4">
    <location>
        <begin position="353"/>
        <end position="376"/>
    </location>
</feature>
<feature type="transmembrane region" description="Helical" evidence="4">
    <location>
        <begin position="82"/>
        <end position="102"/>
    </location>
</feature>
<feature type="transmembrane region" description="Helical" evidence="4">
    <location>
        <begin position="53"/>
        <end position="75"/>
    </location>
</feature>
<dbReference type="PANTHER" id="PTHR11360">
    <property type="entry name" value="MONOCARBOXYLATE TRANSPORTER"/>
    <property type="match status" value="1"/>
</dbReference>